<feature type="domain" description="Transcription factor NikR nickel binding C-terminal" evidence="7">
    <location>
        <begin position="55"/>
        <end position="130"/>
    </location>
</feature>
<dbReference type="PANTHER" id="PTHR34719">
    <property type="entry name" value="NICKEL-RESPONSIVE REGULATOR"/>
    <property type="match status" value="1"/>
</dbReference>
<keyword evidence="3" id="KW-0238">DNA-binding</keyword>
<dbReference type="SUPFAM" id="SSF55021">
    <property type="entry name" value="ACT-like"/>
    <property type="match status" value="1"/>
</dbReference>
<dbReference type="NCBIfam" id="NF002815">
    <property type="entry name" value="PRK02967.1"/>
    <property type="match status" value="1"/>
</dbReference>
<proteinExistence type="inferred from homology"/>
<dbReference type="Pfam" id="PF01402">
    <property type="entry name" value="RHH_1"/>
    <property type="match status" value="1"/>
</dbReference>
<dbReference type="AlphaFoldDB" id="A0A1G7LQE7"/>
<dbReference type="GO" id="GO:0003677">
    <property type="term" value="F:DNA binding"/>
    <property type="evidence" value="ECO:0007669"/>
    <property type="project" value="UniProtKB-KW"/>
</dbReference>
<dbReference type="Proteomes" id="UP000198994">
    <property type="component" value="Unassembled WGS sequence"/>
</dbReference>
<dbReference type="CDD" id="cd22231">
    <property type="entry name" value="RHH_NikR_HicB-like"/>
    <property type="match status" value="1"/>
</dbReference>
<feature type="domain" description="Ribbon-helix-helix protein CopG" evidence="6">
    <location>
        <begin position="3"/>
        <end position="41"/>
    </location>
</feature>
<dbReference type="InterPro" id="IPR010985">
    <property type="entry name" value="Ribbon_hlx_hlx"/>
</dbReference>
<dbReference type="InterPro" id="IPR014864">
    <property type="entry name" value="TF_NikR_Ni-bd_C"/>
</dbReference>
<dbReference type="STRING" id="282683.SAMN04488105_12611"/>
<dbReference type="OrthoDB" id="9806294at2"/>
<evidence type="ECO:0000256" key="2">
    <source>
        <dbReference type="ARBA" id="ARBA00023015"/>
    </source>
</evidence>
<keyword evidence="4" id="KW-0804">Transcription</keyword>
<dbReference type="InterPro" id="IPR013321">
    <property type="entry name" value="Arc_rbn_hlx_hlx"/>
</dbReference>
<gene>
    <name evidence="8" type="ORF">SAMN04488105_12611</name>
</gene>
<dbReference type="InterPro" id="IPR002145">
    <property type="entry name" value="CopG"/>
</dbReference>
<protein>
    <submittedName>
        <fullName evidence="8">CopG family transcriptional regulator, nickel-responsive regulator</fullName>
    </submittedName>
</protein>
<comment type="similarity">
    <text evidence="1">Belongs to the transcriptional regulatory CopG/NikR family.</text>
</comment>
<dbReference type="InterPro" id="IPR045865">
    <property type="entry name" value="ACT-like_dom_sf"/>
</dbReference>
<feature type="compositionally biased region" description="Basic and acidic residues" evidence="5">
    <location>
        <begin position="138"/>
        <end position="147"/>
    </location>
</feature>
<keyword evidence="2" id="KW-0805">Transcription regulation</keyword>
<dbReference type="GO" id="GO:0006355">
    <property type="term" value="P:regulation of DNA-templated transcription"/>
    <property type="evidence" value="ECO:0007669"/>
    <property type="project" value="InterPro"/>
</dbReference>
<accession>A0A1G7LQE7</accession>
<evidence type="ECO:0000256" key="4">
    <source>
        <dbReference type="ARBA" id="ARBA00023163"/>
    </source>
</evidence>
<dbReference type="RefSeq" id="WP_089963810.1">
    <property type="nucleotide sequence ID" value="NZ_FNAV01000026.1"/>
</dbReference>
<dbReference type="Gene3D" id="3.30.70.1150">
    <property type="entry name" value="ACT-like. Chain A, domain 2"/>
    <property type="match status" value="1"/>
</dbReference>
<dbReference type="InterPro" id="IPR050192">
    <property type="entry name" value="CopG/NikR_regulator"/>
</dbReference>
<dbReference type="EMBL" id="FNAV01000026">
    <property type="protein sequence ID" value="SDF51742.1"/>
    <property type="molecule type" value="Genomic_DNA"/>
</dbReference>
<dbReference type="Gene3D" id="1.10.1220.10">
    <property type="entry name" value="Met repressor-like"/>
    <property type="match status" value="1"/>
</dbReference>
<organism evidence="8 9">
    <name type="scientific">Salipiger thiooxidans</name>
    <dbReference type="NCBI Taxonomy" id="282683"/>
    <lineage>
        <taxon>Bacteria</taxon>
        <taxon>Pseudomonadati</taxon>
        <taxon>Pseudomonadota</taxon>
        <taxon>Alphaproteobacteria</taxon>
        <taxon>Rhodobacterales</taxon>
        <taxon>Roseobacteraceae</taxon>
        <taxon>Salipiger</taxon>
    </lineage>
</organism>
<reference evidence="9" key="1">
    <citation type="submission" date="2016-10" db="EMBL/GenBank/DDBJ databases">
        <authorList>
            <person name="Varghese N."/>
            <person name="Submissions S."/>
        </authorList>
    </citation>
    <scope>NUCLEOTIDE SEQUENCE [LARGE SCALE GENOMIC DNA]</scope>
    <source>
        <strain evidence="9">DSM 10146</strain>
    </source>
</reference>
<feature type="region of interest" description="Disordered" evidence="5">
    <location>
        <begin position="138"/>
        <end position="161"/>
    </location>
</feature>
<dbReference type="SUPFAM" id="SSF47598">
    <property type="entry name" value="Ribbon-helix-helix"/>
    <property type="match status" value="1"/>
</dbReference>
<sequence>MQRVTITLSDDIADALDALMSESGAGNRSEAIRDLIRRAMTRNHDGVPEQSPCLGVASYTVDQSVRSLGARLAQRRLDGHDRHVAALSIPLDHTTALEVEVTRGPLGVLVSAAEALFLERGVAHGSLSLIPVDEEDRTHVHAHDPASRPHSHLTVKPGFPR</sequence>
<evidence type="ECO:0000256" key="5">
    <source>
        <dbReference type="SAM" id="MobiDB-lite"/>
    </source>
</evidence>
<evidence type="ECO:0000313" key="8">
    <source>
        <dbReference type="EMBL" id="SDF51742.1"/>
    </source>
</evidence>
<dbReference type="PANTHER" id="PTHR34719:SF2">
    <property type="entry name" value="NICKEL-RESPONSIVE REGULATOR"/>
    <property type="match status" value="1"/>
</dbReference>
<name>A0A1G7LQE7_9RHOB</name>
<dbReference type="InterPro" id="IPR027271">
    <property type="entry name" value="Acetolactate_synth/TF_NikR_C"/>
</dbReference>
<evidence type="ECO:0000256" key="3">
    <source>
        <dbReference type="ARBA" id="ARBA00023125"/>
    </source>
</evidence>
<keyword evidence="9" id="KW-1185">Reference proteome</keyword>
<evidence type="ECO:0000259" key="6">
    <source>
        <dbReference type="Pfam" id="PF01402"/>
    </source>
</evidence>
<evidence type="ECO:0000259" key="7">
    <source>
        <dbReference type="Pfam" id="PF08753"/>
    </source>
</evidence>
<evidence type="ECO:0000313" key="9">
    <source>
        <dbReference type="Proteomes" id="UP000198994"/>
    </source>
</evidence>
<evidence type="ECO:0000256" key="1">
    <source>
        <dbReference type="ARBA" id="ARBA00008478"/>
    </source>
</evidence>
<dbReference type="Pfam" id="PF08753">
    <property type="entry name" value="NikR_C"/>
    <property type="match status" value="1"/>
</dbReference>